<keyword evidence="2" id="KW-1133">Transmembrane helix</keyword>
<dbReference type="GO" id="GO:0005789">
    <property type="term" value="C:endoplasmic reticulum membrane"/>
    <property type="evidence" value="ECO:0007669"/>
    <property type="project" value="TreeGrafter"/>
</dbReference>
<evidence type="ECO:0000256" key="2">
    <source>
        <dbReference type="SAM" id="Phobius"/>
    </source>
</evidence>
<dbReference type="PANTHER" id="PTHR12892:SF8">
    <property type="entry name" value="PROTEIN CBG16685"/>
    <property type="match status" value="1"/>
</dbReference>
<accession>A0AAN4ZTE0</accession>
<keyword evidence="4" id="KW-1185">Reference proteome</keyword>
<evidence type="ECO:0000313" key="3">
    <source>
        <dbReference type="EMBL" id="GMR42840.1"/>
    </source>
</evidence>
<feature type="transmembrane region" description="Helical" evidence="2">
    <location>
        <begin position="166"/>
        <end position="187"/>
    </location>
</feature>
<reference evidence="4" key="1">
    <citation type="submission" date="2022-10" db="EMBL/GenBank/DDBJ databases">
        <title>Genome assembly of Pristionchus species.</title>
        <authorList>
            <person name="Yoshida K."/>
            <person name="Sommer R.J."/>
        </authorList>
    </citation>
    <scope>NUCLEOTIDE SEQUENCE [LARGE SCALE GENOMIC DNA]</scope>
    <source>
        <strain evidence="4">RS5460</strain>
    </source>
</reference>
<feature type="transmembrane region" description="Helical" evidence="2">
    <location>
        <begin position="231"/>
        <end position="250"/>
    </location>
</feature>
<feature type="transmembrane region" description="Helical" evidence="2">
    <location>
        <begin position="270"/>
        <end position="290"/>
    </location>
</feature>
<feature type="transmembrane region" description="Helical" evidence="2">
    <location>
        <begin position="126"/>
        <end position="145"/>
    </location>
</feature>
<feature type="compositionally biased region" description="Low complexity" evidence="1">
    <location>
        <begin position="1"/>
        <end position="15"/>
    </location>
</feature>
<dbReference type="InterPro" id="IPR039545">
    <property type="entry name" value="PGAP2"/>
</dbReference>
<gene>
    <name evidence="3" type="ORF">PMAYCL1PPCAC_13035</name>
</gene>
<feature type="transmembrane region" description="Helical" evidence="2">
    <location>
        <begin position="51"/>
        <end position="75"/>
    </location>
</feature>
<dbReference type="EMBL" id="BTRK01000003">
    <property type="protein sequence ID" value="GMR42840.1"/>
    <property type="molecule type" value="Genomic_DNA"/>
</dbReference>
<comment type="caution">
    <text evidence="3">The sequence shown here is derived from an EMBL/GenBank/DDBJ whole genome shotgun (WGS) entry which is preliminary data.</text>
</comment>
<dbReference type="PANTHER" id="PTHR12892">
    <property type="entry name" value="FGF RECEPTOR ACTIVATING PROTEIN 1"/>
    <property type="match status" value="1"/>
</dbReference>
<organism evidence="3 4">
    <name type="scientific">Pristionchus mayeri</name>
    <dbReference type="NCBI Taxonomy" id="1317129"/>
    <lineage>
        <taxon>Eukaryota</taxon>
        <taxon>Metazoa</taxon>
        <taxon>Ecdysozoa</taxon>
        <taxon>Nematoda</taxon>
        <taxon>Chromadorea</taxon>
        <taxon>Rhabditida</taxon>
        <taxon>Rhabditina</taxon>
        <taxon>Diplogasteromorpha</taxon>
        <taxon>Diplogasteroidea</taxon>
        <taxon>Neodiplogasteridae</taxon>
        <taxon>Pristionchus</taxon>
    </lineage>
</organism>
<proteinExistence type="predicted"/>
<dbReference type="GO" id="GO:0000139">
    <property type="term" value="C:Golgi membrane"/>
    <property type="evidence" value="ECO:0007669"/>
    <property type="project" value="InterPro"/>
</dbReference>
<keyword evidence="2" id="KW-0472">Membrane</keyword>
<name>A0AAN4ZTE0_9BILA</name>
<protein>
    <submittedName>
        <fullName evidence="3">Uncharacterized protein</fullName>
    </submittedName>
</protein>
<evidence type="ECO:0000256" key="1">
    <source>
        <dbReference type="SAM" id="MobiDB-lite"/>
    </source>
</evidence>
<keyword evidence="2" id="KW-0812">Transmembrane</keyword>
<sequence>MGDSEASSSSSSCESHPTPIKVPANRKENRILKAGLVEPNNTGDSYVQLPLILPSLLFSALSLATFAAAVVLGYMNDVIPTEDQMRRGVLLAYGSTRLSCNTTSSFPAGGLPSILLLFERNSSGNILFRIAVCLPIVLRIFQSLSMRHMVRAKQKCGAIFEMTSDVMPALTAVESFSIALFSIMTIHSDFPVANRFAKLSFAISASLNMLATTLVIFHFKSRSKNTQDNVSVGVKMVTLFVFCYLAPQYFHYHHSLSLKPMCHSYLPRVYAVMEYILLLSYALFHLSWLIDIRHLVFLCYPRSCSGECEPLDPLNFVRGAKNEHCRAFEERQWQRRREERMEEGEGRM</sequence>
<feature type="transmembrane region" description="Helical" evidence="2">
    <location>
        <begin position="199"/>
        <end position="219"/>
    </location>
</feature>
<dbReference type="GO" id="GO:0006506">
    <property type="term" value="P:GPI anchor biosynthetic process"/>
    <property type="evidence" value="ECO:0007669"/>
    <property type="project" value="TreeGrafter"/>
</dbReference>
<feature type="region of interest" description="Disordered" evidence="1">
    <location>
        <begin position="1"/>
        <end position="24"/>
    </location>
</feature>
<dbReference type="AlphaFoldDB" id="A0AAN4ZTE0"/>
<evidence type="ECO:0000313" key="4">
    <source>
        <dbReference type="Proteomes" id="UP001328107"/>
    </source>
</evidence>
<dbReference type="Proteomes" id="UP001328107">
    <property type="component" value="Unassembled WGS sequence"/>
</dbReference>